<evidence type="ECO:0000256" key="2">
    <source>
        <dbReference type="SAM" id="MobiDB-lite"/>
    </source>
</evidence>
<feature type="compositionally biased region" description="Basic and acidic residues" evidence="2">
    <location>
        <begin position="167"/>
        <end position="176"/>
    </location>
</feature>
<dbReference type="Proteomes" id="UP001183615">
    <property type="component" value="Unassembled WGS sequence"/>
</dbReference>
<reference evidence="5" key="1">
    <citation type="submission" date="2023-07" db="EMBL/GenBank/DDBJ databases">
        <title>30 novel species of actinomycetes from the DSMZ collection.</title>
        <authorList>
            <person name="Nouioui I."/>
        </authorList>
    </citation>
    <scope>NUCLEOTIDE SEQUENCE [LARGE SCALE GENOMIC DNA]</scope>
    <source>
        <strain evidence="5">DSM 41886</strain>
    </source>
</reference>
<feature type="region of interest" description="Disordered" evidence="2">
    <location>
        <begin position="191"/>
        <end position="286"/>
    </location>
</feature>
<sequence length="286" mass="29583">MNRHVLTAALTALALAFTAGGAAPAAADPGDRDVGALLAELRGLYRETGEAAEAYNAAEERLRDRRGEAAELDERLAAARTDLAGARRAAGAVAREQYRQGGVRLPGHLRLLFGDDPARDLHAQAVAERAATAQAARIRRLLDGERRADELATRAREALDAEQSAAAERRRQRDEAHRRLDEIAGLLAGLTPREAAELGEQEAARAERARRAPVPTPEPEPEPGSEHGSGAGTEPEAEAELGSGAGTEPEAELGSGAGTEPEAELGSGAGTAAGTGAGTEPEPTAG</sequence>
<accession>A0ABU2RXQ1</accession>
<feature type="signal peptide" evidence="3">
    <location>
        <begin position="1"/>
        <end position="27"/>
    </location>
</feature>
<evidence type="ECO:0000256" key="3">
    <source>
        <dbReference type="SAM" id="SignalP"/>
    </source>
</evidence>
<feature type="compositionally biased region" description="Gly residues" evidence="2">
    <location>
        <begin position="267"/>
        <end position="277"/>
    </location>
</feature>
<protein>
    <recommendedName>
        <fullName evidence="6">NlpC/P60 family protein</fullName>
    </recommendedName>
</protein>
<evidence type="ECO:0000313" key="5">
    <source>
        <dbReference type="Proteomes" id="UP001183615"/>
    </source>
</evidence>
<comment type="caution">
    <text evidence="4">The sequence shown here is derived from an EMBL/GenBank/DDBJ whole genome shotgun (WGS) entry which is preliminary data.</text>
</comment>
<feature type="chain" id="PRO_5047258389" description="NlpC/P60 family protein" evidence="3">
    <location>
        <begin position="28"/>
        <end position="286"/>
    </location>
</feature>
<evidence type="ECO:0008006" key="6">
    <source>
        <dbReference type="Google" id="ProtNLM"/>
    </source>
</evidence>
<dbReference type="EMBL" id="JAVREV010000001">
    <property type="protein sequence ID" value="MDT0441533.1"/>
    <property type="molecule type" value="Genomic_DNA"/>
</dbReference>
<keyword evidence="3" id="KW-0732">Signal</keyword>
<evidence type="ECO:0000313" key="4">
    <source>
        <dbReference type="EMBL" id="MDT0441533.1"/>
    </source>
</evidence>
<keyword evidence="5" id="KW-1185">Reference proteome</keyword>
<feature type="coiled-coil region" evidence="1">
    <location>
        <begin position="55"/>
        <end position="89"/>
    </location>
</feature>
<gene>
    <name evidence="4" type="ORF">RM779_02805</name>
</gene>
<dbReference type="RefSeq" id="WP_311615386.1">
    <property type="nucleotide sequence ID" value="NZ_JAVREV010000001.1"/>
</dbReference>
<keyword evidence="1" id="KW-0175">Coiled coil</keyword>
<name>A0ABU2RXQ1_9ACTN</name>
<organism evidence="4 5">
    <name type="scientific">Streptomyces johnsoniae</name>
    <dbReference type="NCBI Taxonomy" id="3075532"/>
    <lineage>
        <taxon>Bacteria</taxon>
        <taxon>Bacillati</taxon>
        <taxon>Actinomycetota</taxon>
        <taxon>Actinomycetes</taxon>
        <taxon>Kitasatosporales</taxon>
        <taxon>Streptomycetaceae</taxon>
        <taxon>Streptomyces</taxon>
    </lineage>
</organism>
<proteinExistence type="predicted"/>
<evidence type="ECO:0000256" key="1">
    <source>
        <dbReference type="SAM" id="Coils"/>
    </source>
</evidence>
<feature type="region of interest" description="Disordered" evidence="2">
    <location>
        <begin position="154"/>
        <end position="176"/>
    </location>
</feature>